<dbReference type="Pfam" id="PF00106">
    <property type="entry name" value="adh_short"/>
    <property type="match status" value="1"/>
</dbReference>
<dbReference type="InterPro" id="IPR051911">
    <property type="entry name" value="SDR_oxidoreductase"/>
</dbReference>
<protein>
    <submittedName>
        <fullName evidence="4">SDR family oxidoreductase</fullName>
        <ecNumber evidence="4">1.1.-.-</ecNumber>
    </submittedName>
</protein>
<dbReference type="EMBL" id="JBHTIT010000001">
    <property type="protein sequence ID" value="MFD0949275.1"/>
    <property type="molecule type" value="Genomic_DNA"/>
</dbReference>
<evidence type="ECO:0000256" key="2">
    <source>
        <dbReference type="ARBA" id="ARBA00023002"/>
    </source>
</evidence>
<name>A0ABW3HFJ0_9GAMM</name>
<evidence type="ECO:0000313" key="5">
    <source>
        <dbReference type="Proteomes" id="UP001597044"/>
    </source>
</evidence>
<reference evidence="5" key="1">
    <citation type="journal article" date="2019" name="Int. J. Syst. Evol. Microbiol.">
        <title>The Global Catalogue of Microorganisms (GCM) 10K type strain sequencing project: providing services to taxonomists for standard genome sequencing and annotation.</title>
        <authorList>
            <consortium name="The Broad Institute Genomics Platform"/>
            <consortium name="The Broad Institute Genome Sequencing Center for Infectious Disease"/>
            <person name="Wu L."/>
            <person name="Ma J."/>
        </authorList>
    </citation>
    <scope>NUCLEOTIDE SEQUENCE [LARGE SCALE GENOMIC DNA]</scope>
    <source>
        <strain evidence="5">CCUG 63419</strain>
    </source>
</reference>
<organism evidence="4 5">
    <name type="scientific">Paraperlucidibaca wandonensis</name>
    <dbReference type="NCBI Taxonomy" id="1268273"/>
    <lineage>
        <taxon>Bacteria</taxon>
        <taxon>Pseudomonadati</taxon>
        <taxon>Pseudomonadota</taxon>
        <taxon>Gammaproteobacteria</taxon>
        <taxon>Moraxellales</taxon>
        <taxon>Moraxellaceae</taxon>
        <taxon>Paraperlucidibaca</taxon>
    </lineage>
</organism>
<dbReference type="SUPFAM" id="SSF51735">
    <property type="entry name" value="NAD(P)-binding Rossmann-fold domains"/>
    <property type="match status" value="1"/>
</dbReference>
<evidence type="ECO:0000256" key="3">
    <source>
        <dbReference type="RuleBase" id="RU000363"/>
    </source>
</evidence>
<proteinExistence type="inferred from homology"/>
<evidence type="ECO:0000313" key="4">
    <source>
        <dbReference type="EMBL" id="MFD0949275.1"/>
    </source>
</evidence>
<dbReference type="Proteomes" id="UP001597044">
    <property type="component" value="Unassembled WGS sequence"/>
</dbReference>
<evidence type="ECO:0000256" key="1">
    <source>
        <dbReference type="ARBA" id="ARBA00006484"/>
    </source>
</evidence>
<comment type="similarity">
    <text evidence="1 3">Belongs to the short-chain dehydrogenases/reductases (SDR) family.</text>
</comment>
<keyword evidence="5" id="KW-1185">Reference proteome</keyword>
<accession>A0ABW3HFJ0</accession>
<keyword evidence="2 4" id="KW-0560">Oxidoreductase</keyword>
<dbReference type="GO" id="GO:0016491">
    <property type="term" value="F:oxidoreductase activity"/>
    <property type="evidence" value="ECO:0007669"/>
    <property type="project" value="UniProtKB-KW"/>
</dbReference>
<dbReference type="PRINTS" id="PR00081">
    <property type="entry name" value="GDHRDH"/>
</dbReference>
<dbReference type="InterPro" id="IPR002347">
    <property type="entry name" value="SDR_fam"/>
</dbReference>
<sequence length="291" mass="31739">MSTTIMTSTVLITGCDTGIGNATAHYFQQQGWSVSATMLNPESETTLAALPRVICPKLDVTDKASIALAVAETLKRFGRIDAVVNNAGYGLIGAFETLSDEQIRRQFDTNVHGLMDVCRAVLPYFRAQNSGTLINVSSMVGRIPLPFYSIYNASKFAVEGFSEGLIYELEPFNIRVKLIEPGSVKTAFFQGSSDRENSTGECAYAEFSQAQLAVMDEIGANGTSKEATAEVIFKSAIDQSSRIRYSVGLDAKVLMAARRVLPDAVFMQLIKAGLSPSLFTNARRRLYQLQK</sequence>
<dbReference type="PRINTS" id="PR00080">
    <property type="entry name" value="SDRFAMILY"/>
</dbReference>
<dbReference type="InterPro" id="IPR036291">
    <property type="entry name" value="NAD(P)-bd_dom_sf"/>
</dbReference>
<dbReference type="RefSeq" id="WP_379068771.1">
    <property type="nucleotide sequence ID" value="NZ_JBHTIT010000001.1"/>
</dbReference>
<comment type="caution">
    <text evidence="4">The sequence shown here is derived from an EMBL/GenBank/DDBJ whole genome shotgun (WGS) entry which is preliminary data.</text>
</comment>
<gene>
    <name evidence="4" type="ORF">ACFQ0F_02530</name>
</gene>
<dbReference type="EC" id="1.1.-.-" evidence="4"/>
<dbReference type="PANTHER" id="PTHR43976">
    <property type="entry name" value="SHORT CHAIN DEHYDROGENASE"/>
    <property type="match status" value="1"/>
</dbReference>
<dbReference type="PANTHER" id="PTHR43976:SF16">
    <property type="entry name" value="SHORT-CHAIN DEHYDROGENASE_REDUCTASE FAMILY PROTEIN"/>
    <property type="match status" value="1"/>
</dbReference>
<dbReference type="CDD" id="cd05374">
    <property type="entry name" value="17beta-HSD-like_SDR_c"/>
    <property type="match status" value="1"/>
</dbReference>
<dbReference type="Gene3D" id="3.40.50.720">
    <property type="entry name" value="NAD(P)-binding Rossmann-like Domain"/>
    <property type="match status" value="1"/>
</dbReference>